<keyword evidence="2" id="KW-1185">Reference proteome</keyword>
<name>A0A812NFU1_9DINO</name>
<proteinExistence type="predicted"/>
<feature type="non-terminal residue" evidence="1">
    <location>
        <position position="1"/>
    </location>
</feature>
<gene>
    <name evidence="1" type="ORF">SNAT2548_LOCUS16709</name>
</gene>
<protein>
    <submittedName>
        <fullName evidence="1">Uncharacterized protein</fullName>
    </submittedName>
</protein>
<dbReference type="Proteomes" id="UP000604046">
    <property type="component" value="Unassembled WGS sequence"/>
</dbReference>
<organism evidence="1 2">
    <name type="scientific">Symbiodinium natans</name>
    <dbReference type="NCBI Taxonomy" id="878477"/>
    <lineage>
        <taxon>Eukaryota</taxon>
        <taxon>Sar</taxon>
        <taxon>Alveolata</taxon>
        <taxon>Dinophyceae</taxon>
        <taxon>Suessiales</taxon>
        <taxon>Symbiodiniaceae</taxon>
        <taxon>Symbiodinium</taxon>
    </lineage>
</organism>
<reference evidence="1" key="1">
    <citation type="submission" date="2021-02" db="EMBL/GenBank/DDBJ databases">
        <authorList>
            <person name="Dougan E. K."/>
            <person name="Rhodes N."/>
            <person name="Thang M."/>
            <person name="Chan C."/>
        </authorList>
    </citation>
    <scope>NUCLEOTIDE SEQUENCE</scope>
</reference>
<sequence length="62" mass="7065">VVVREAILTCVTPDNSRLPLLDAFSPWLKREFVRESRCKEIEDEFRKQCATAGCDENALPVV</sequence>
<evidence type="ECO:0000313" key="2">
    <source>
        <dbReference type="Proteomes" id="UP000604046"/>
    </source>
</evidence>
<dbReference type="AlphaFoldDB" id="A0A812NFU1"/>
<evidence type="ECO:0000313" key="1">
    <source>
        <dbReference type="EMBL" id="CAE7318757.1"/>
    </source>
</evidence>
<accession>A0A812NFU1</accession>
<comment type="caution">
    <text evidence="1">The sequence shown here is derived from an EMBL/GenBank/DDBJ whole genome shotgun (WGS) entry which is preliminary data.</text>
</comment>
<feature type="non-terminal residue" evidence="1">
    <location>
        <position position="62"/>
    </location>
</feature>
<dbReference type="EMBL" id="CAJNDS010002089">
    <property type="protein sequence ID" value="CAE7318757.1"/>
    <property type="molecule type" value="Genomic_DNA"/>
</dbReference>